<protein>
    <submittedName>
        <fullName evidence="1">DUF5343 domain-containing protein</fullName>
    </submittedName>
</protein>
<name>A0ACC6MUF6_9HYPH</name>
<accession>A0ACC6MUF6</accession>
<organism evidence="1 2">
    <name type="scientific">Rhizobium mulingense</name>
    <dbReference type="NCBI Taxonomy" id="3031128"/>
    <lineage>
        <taxon>Bacteria</taxon>
        <taxon>Pseudomonadati</taxon>
        <taxon>Pseudomonadota</taxon>
        <taxon>Alphaproteobacteria</taxon>
        <taxon>Hyphomicrobiales</taxon>
        <taxon>Rhizobiaceae</taxon>
        <taxon>Rhizobium/Agrobacterium group</taxon>
        <taxon>Rhizobium</taxon>
    </lineage>
</organism>
<proteinExistence type="predicted"/>
<keyword evidence="2" id="KW-1185">Reference proteome</keyword>
<dbReference type="EMBL" id="JAYESG010000003">
    <property type="protein sequence ID" value="MEA3517015.1"/>
    <property type="molecule type" value="Genomic_DNA"/>
</dbReference>
<evidence type="ECO:0000313" key="1">
    <source>
        <dbReference type="EMBL" id="MEA3517015.1"/>
    </source>
</evidence>
<evidence type="ECO:0000313" key="2">
    <source>
        <dbReference type="Proteomes" id="UP001304050"/>
    </source>
</evidence>
<reference evidence="1" key="1">
    <citation type="submission" date="2023-12" db="EMBL/GenBank/DDBJ databases">
        <title>Diversity of Rhizobium in root nodule of phaseolus vulgaris.</title>
        <authorList>
            <person name="Wang H."/>
        </authorList>
    </citation>
    <scope>NUCLEOTIDE SEQUENCE</scope>
    <source>
        <strain evidence="1">MJ31</strain>
    </source>
</reference>
<sequence length="209" mass="22750">MADTLPYLPTPGSIRTALERIRDAATPDRVTTDFIQTKLAIKGGTGASIAAYLKKIGLVNSDASPTDLYKRFRNTQTSGASIAEAIRIGYRELFDINEYCYALNDKDLLSLVCQATGASAASRTAELTIATFKNLKAFADFDAKSKTVDTMPEEVVTPTTPTYRAPTNNQESLGLNLSYTINLNLPATSDQAVFNAIFRSLREHLLNGE</sequence>
<comment type="caution">
    <text evidence="1">The sequence shown here is derived from an EMBL/GenBank/DDBJ whole genome shotgun (WGS) entry which is preliminary data.</text>
</comment>
<dbReference type="Proteomes" id="UP001304050">
    <property type="component" value="Unassembled WGS sequence"/>
</dbReference>
<gene>
    <name evidence="1" type="ORF">U8465_07725</name>
</gene>